<evidence type="ECO:0000256" key="4">
    <source>
        <dbReference type="ARBA" id="ARBA00022272"/>
    </source>
</evidence>
<reference evidence="11" key="1">
    <citation type="submission" date="2021-03" db="EMBL/GenBank/DDBJ databases">
        <authorList>
            <person name="Lu T."/>
            <person name="Wang Q."/>
            <person name="Han X."/>
        </authorList>
    </citation>
    <scope>NUCLEOTIDE SEQUENCE</scope>
    <source>
        <strain evidence="11">WQ 2009</strain>
    </source>
</reference>
<dbReference type="InterPro" id="IPR011060">
    <property type="entry name" value="RibuloseP-bd_barrel"/>
</dbReference>
<dbReference type="InterPro" id="IPR044643">
    <property type="entry name" value="TrpF_fam"/>
</dbReference>
<feature type="domain" description="N-(5'phosphoribosyl) anthranilate isomerase (PRAI)" evidence="10">
    <location>
        <begin position="5"/>
        <end position="199"/>
    </location>
</feature>
<keyword evidence="7 9" id="KW-0057">Aromatic amino acid biosynthesis</keyword>
<dbReference type="CDD" id="cd00405">
    <property type="entry name" value="PRAI"/>
    <property type="match status" value="1"/>
</dbReference>
<evidence type="ECO:0000313" key="11">
    <source>
        <dbReference type="EMBL" id="MBP3943062.1"/>
    </source>
</evidence>
<evidence type="ECO:0000256" key="1">
    <source>
        <dbReference type="ARBA" id="ARBA00001164"/>
    </source>
</evidence>
<evidence type="ECO:0000256" key="9">
    <source>
        <dbReference type="HAMAP-Rule" id="MF_00135"/>
    </source>
</evidence>
<dbReference type="GO" id="GO:0000162">
    <property type="term" value="P:L-tryptophan biosynthetic process"/>
    <property type="evidence" value="ECO:0007669"/>
    <property type="project" value="UniProtKB-UniRule"/>
</dbReference>
<evidence type="ECO:0000259" key="10">
    <source>
        <dbReference type="Pfam" id="PF00697"/>
    </source>
</evidence>
<dbReference type="GO" id="GO:0004640">
    <property type="term" value="F:phosphoribosylanthranilate isomerase activity"/>
    <property type="evidence" value="ECO:0007669"/>
    <property type="project" value="UniProtKB-UniRule"/>
</dbReference>
<comment type="similarity">
    <text evidence="9">Belongs to the TrpF family.</text>
</comment>
<protein>
    <recommendedName>
        <fullName evidence="4 9">N-(5'-phosphoribosyl)anthranilate isomerase</fullName>
        <shortName evidence="9">PRAI</shortName>
        <ecNumber evidence="3 9">5.3.1.24</ecNumber>
    </recommendedName>
</protein>
<dbReference type="PANTHER" id="PTHR42894:SF1">
    <property type="entry name" value="N-(5'-PHOSPHORIBOSYL)ANTHRANILATE ISOMERASE"/>
    <property type="match status" value="1"/>
</dbReference>
<dbReference type="Proteomes" id="UP000679691">
    <property type="component" value="Unassembled WGS sequence"/>
</dbReference>
<keyword evidence="6 9" id="KW-0822">Tryptophan biosynthesis</keyword>
<evidence type="ECO:0000313" key="12">
    <source>
        <dbReference type="Proteomes" id="UP000679691"/>
    </source>
</evidence>
<accession>A0A8T4H7N3</accession>
<dbReference type="EMBL" id="JAGKSB010000005">
    <property type="protein sequence ID" value="MBP3943062.1"/>
    <property type="molecule type" value="Genomic_DNA"/>
</dbReference>
<comment type="catalytic activity">
    <reaction evidence="1 9">
        <text>N-(5-phospho-beta-D-ribosyl)anthranilate = 1-(2-carboxyphenylamino)-1-deoxy-D-ribulose 5-phosphate</text>
        <dbReference type="Rhea" id="RHEA:21540"/>
        <dbReference type="ChEBI" id="CHEBI:18277"/>
        <dbReference type="ChEBI" id="CHEBI:58613"/>
        <dbReference type="EC" id="5.3.1.24"/>
    </reaction>
</comment>
<dbReference type="InterPro" id="IPR013785">
    <property type="entry name" value="Aldolase_TIM"/>
</dbReference>
<dbReference type="PANTHER" id="PTHR42894">
    <property type="entry name" value="N-(5'-PHOSPHORIBOSYL)ANTHRANILATE ISOMERASE"/>
    <property type="match status" value="1"/>
</dbReference>
<dbReference type="SUPFAM" id="SSF51366">
    <property type="entry name" value="Ribulose-phoshate binding barrel"/>
    <property type="match status" value="1"/>
</dbReference>
<keyword evidence="5 9" id="KW-0028">Amino-acid biosynthesis</keyword>
<gene>
    <name evidence="9" type="primary">trpF</name>
    <name evidence="11" type="ORF">J5U18_05725</name>
</gene>
<dbReference type="Pfam" id="PF00697">
    <property type="entry name" value="PRAI"/>
    <property type="match status" value="1"/>
</dbReference>
<keyword evidence="8 9" id="KW-0413">Isomerase</keyword>
<dbReference type="HAMAP" id="MF_00135">
    <property type="entry name" value="PRAI"/>
    <property type="match status" value="1"/>
</dbReference>
<organism evidence="11 12">
    <name type="scientific">Rhinopithecimicrobium faecis</name>
    <dbReference type="NCBI Taxonomy" id="2820698"/>
    <lineage>
        <taxon>Bacteria</taxon>
        <taxon>Pseudomonadati</taxon>
        <taxon>Bacteroidota</taxon>
        <taxon>Sphingobacteriia</taxon>
        <taxon>Sphingobacteriales</taxon>
        <taxon>Sphingobacteriaceae</taxon>
        <taxon>Rhinopithecimicrobium</taxon>
    </lineage>
</organism>
<sequence length="210" mass="23593">MKLIKVCGMKYPQNIQDVINLQVDYMGFICYSKSPRYIEHEQANFIKELPIAKVGVFVNAPLPEILAAVATYGFQTIQLHGQETAADCAAIRGEGLQVFKAFGIDDTFDWNQLKAYEGQVDSLLFDTKSAAHGGTGQTFDWNLLSQYPLTTPYFLSGGLRIENIQQALQLQDTRFIGLDLNSRFELHPAVKDIKLLENTLKIIRDEQVSS</sequence>
<comment type="caution">
    <text evidence="11">The sequence shown here is derived from an EMBL/GenBank/DDBJ whole genome shotgun (WGS) entry which is preliminary data.</text>
</comment>
<evidence type="ECO:0000256" key="3">
    <source>
        <dbReference type="ARBA" id="ARBA00012572"/>
    </source>
</evidence>
<dbReference type="Gene3D" id="3.20.20.70">
    <property type="entry name" value="Aldolase class I"/>
    <property type="match status" value="1"/>
</dbReference>
<keyword evidence="12" id="KW-1185">Reference proteome</keyword>
<evidence type="ECO:0000256" key="6">
    <source>
        <dbReference type="ARBA" id="ARBA00022822"/>
    </source>
</evidence>
<comment type="pathway">
    <text evidence="2 9">Amino-acid biosynthesis; L-tryptophan biosynthesis; L-tryptophan from chorismate: step 3/5.</text>
</comment>
<evidence type="ECO:0000256" key="5">
    <source>
        <dbReference type="ARBA" id="ARBA00022605"/>
    </source>
</evidence>
<evidence type="ECO:0000256" key="7">
    <source>
        <dbReference type="ARBA" id="ARBA00023141"/>
    </source>
</evidence>
<dbReference type="EC" id="5.3.1.24" evidence="3 9"/>
<dbReference type="AlphaFoldDB" id="A0A8T4H7N3"/>
<dbReference type="InterPro" id="IPR001240">
    <property type="entry name" value="PRAI_dom"/>
</dbReference>
<proteinExistence type="inferred from homology"/>
<evidence type="ECO:0000256" key="8">
    <source>
        <dbReference type="ARBA" id="ARBA00023235"/>
    </source>
</evidence>
<evidence type="ECO:0000256" key="2">
    <source>
        <dbReference type="ARBA" id="ARBA00004664"/>
    </source>
</evidence>
<name>A0A8T4H7N3_9SPHI</name>